<evidence type="ECO:0008006" key="3">
    <source>
        <dbReference type="Google" id="ProtNLM"/>
    </source>
</evidence>
<dbReference type="EMBL" id="JBHSDK010000012">
    <property type="protein sequence ID" value="MFC4335214.1"/>
    <property type="molecule type" value="Genomic_DNA"/>
</dbReference>
<gene>
    <name evidence="1" type="ORF">ACFPET_08390</name>
</gene>
<dbReference type="Proteomes" id="UP001595823">
    <property type="component" value="Unassembled WGS sequence"/>
</dbReference>
<comment type="caution">
    <text evidence="1">The sequence shown here is derived from an EMBL/GenBank/DDBJ whole genome shotgun (WGS) entry which is preliminary data.</text>
</comment>
<sequence>MTLTASEVRVAITGELFSAPQGSTMPADATTALDAAFIGHGYTDENGVAENWDDSVDNKVAWQNATIVRASRTESLATFRATLLQTRGSNLELFYPGSSVSTNATDEWKLEVVPAQADPRSFVINIVDGAIVTRIAIGNGEVTERGEVPHRNGDVTAYPITITCYPDDAGLLFTKYSTDAAWGIDIA</sequence>
<dbReference type="RefSeq" id="WP_380619687.1">
    <property type="nucleotide sequence ID" value="NZ_JBHSDK010000012.1"/>
</dbReference>
<proteinExistence type="predicted"/>
<dbReference type="InterPro" id="IPR058154">
    <property type="entry name" value="Bxb1_TTP-like"/>
</dbReference>
<dbReference type="Pfam" id="PF25681">
    <property type="entry name" value="Phage_TTP_17"/>
    <property type="match status" value="1"/>
</dbReference>
<evidence type="ECO:0000313" key="2">
    <source>
        <dbReference type="Proteomes" id="UP001595823"/>
    </source>
</evidence>
<name>A0ABV8TWR2_9ACTN</name>
<evidence type="ECO:0000313" key="1">
    <source>
        <dbReference type="EMBL" id="MFC4335214.1"/>
    </source>
</evidence>
<accession>A0ABV8TWR2</accession>
<protein>
    <recommendedName>
        <fullName evidence="3">Major tail protein</fullName>
    </recommendedName>
</protein>
<keyword evidence="2" id="KW-1185">Reference proteome</keyword>
<organism evidence="1 2">
    <name type="scientific">Salininema proteolyticum</name>
    <dbReference type="NCBI Taxonomy" id="1607685"/>
    <lineage>
        <taxon>Bacteria</taxon>
        <taxon>Bacillati</taxon>
        <taxon>Actinomycetota</taxon>
        <taxon>Actinomycetes</taxon>
        <taxon>Glycomycetales</taxon>
        <taxon>Glycomycetaceae</taxon>
        <taxon>Salininema</taxon>
    </lineage>
</organism>
<reference evidence="2" key="1">
    <citation type="journal article" date="2019" name="Int. J. Syst. Evol. Microbiol.">
        <title>The Global Catalogue of Microorganisms (GCM) 10K type strain sequencing project: providing services to taxonomists for standard genome sequencing and annotation.</title>
        <authorList>
            <consortium name="The Broad Institute Genomics Platform"/>
            <consortium name="The Broad Institute Genome Sequencing Center for Infectious Disease"/>
            <person name="Wu L."/>
            <person name="Ma J."/>
        </authorList>
    </citation>
    <scope>NUCLEOTIDE SEQUENCE [LARGE SCALE GENOMIC DNA]</scope>
    <source>
        <strain evidence="2">IBRC-M 10908</strain>
    </source>
</reference>